<sequence length="461" mass="53011">MKKQPLVSVYITNHNYGKYIQEAITSVLNQTMQDFEIIIIDDGSTDNSRAIIESYANDERIKVIFQQNKGLNVTNNIAMRTASGKYIMRLDADDYLDHNALLVLSNALENDVELGLVFPDYYLVDEEGHILHVEKRHEFDKDVSLLDQPAHGACTMIRKDYLMKVNGYDERYQCQDGYELWLKFTQTYKVSNVHTPLFYYRQHGSNLTSNEKKILHTRANIKKDFLESNGKKSLNTIAIIPVRDYKNSKNNLAFETLGQKAIIDWKIEEVLNAKKINSIVVTSPDELIEEHVLSKYENNDKVIFIKREKRLARLNQDLMGTIDHVIEQETFRKNTPDAIMILGIEFPFISSTSMDEAIDTMEIFDTDALISLRPETNLFFQHHGDGMKAILNQEKFSKLEREALYRYTGGISLSRVDFFRKSGKFIGGQIGHIIVDQKSAHGIFTLYDLEIARFLATQAAP</sequence>
<gene>
    <name evidence="2" type="ORF">QQ008_01370</name>
</gene>
<dbReference type="EMBL" id="JAUJEA010000001">
    <property type="protein sequence ID" value="MDN5199979.1"/>
    <property type="molecule type" value="Genomic_DNA"/>
</dbReference>
<dbReference type="Gene3D" id="3.90.550.10">
    <property type="entry name" value="Spore Coat Polysaccharide Biosynthesis Protein SpsA, Chain A"/>
    <property type="match status" value="2"/>
</dbReference>
<dbReference type="Pfam" id="PF00535">
    <property type="entry name" value="Glycos_transf_2"/>
    <property type="match status" value="1"/>
</dbReference>
<dbReference type="InterPro" id="IPR001173">
    <property type="entry name" value="Glyco_trans_2-like"/>
</dbReference>
<evidence type="ECO:0000259" key="1">
    <source>
        <dbReference type="Pfam" id="PF00535"/>
    </source>
</evidence>
<evidence type="ECO:0000313" key="3">
    <source>
        <dbReference type="Proteomes" id="UP001172082"/>
    </source>
</evidence>
<proteinExistence type="predicted"/>
<accession>A0ABT8KI93</accession>
<dbReference type="PANTHER" id="PTHR22916">
    <property type="entry name" value="GLYCOSYLTRANSFERASE"/>
    <property type="match status" value="1"/>
</dbReference>
<dbReference type="RefSeq" id="WP_346750008.1">
    <property type="nucleotide sequence ID" value="NZ_JAUJEA010000001.1"/>
</dbReference>
<evidence type="ECO:0000313" key="2">
    <source>
        <dbReference type="EMBL" id="MDN5199979.1"/>
    </source>
</evidence>
<keyword evidence="3" id="KW-1185">Reference proteome</keyword>
<reference evidence="2" key="1">
    <citation type="submission" date="2023-06" db="EMBL/GenBank/DDBJ databases">
        <title>Genomic of Parafulvivirga corallium.</title>
        <authorList>
            <person name="Wang G."/>
        </authorList>
    </citation>
    <scope>NUCLEOTIDE SEQUENCE</scope>
    <source>
        <strain evidence="2">BMA10</strain>
    </source>
</reference>
<dbReference type="Proteomes" id="UP001172082">
    <property type="component" value="Unassembled WGS sequence"/>
</dbReference>
<comment type="caution">
    <text evidence="2">The sequence shown here is derived from an EMBL/GenBank/DDBJ whole genome shotgun (WGS) entry which is preliminary data.</text>
</comment>
<feature type="domain" description="Glycosyltransferase 2-like" evidence="1">
    <location>
        <begin position="8"/>
        <end position="162"/>
    </location>
</feature>
<name>A0ABT8KI93_9BACT</name>
<organism evidence="2 3">
    <name type="scientific">Splendidivirga corallicola</name>
    <dbReference type="NCBI Taxonomy" id="3051826"/>
    <lineage>
        <taxon>Bacteria</taxon>
        <taxon>Pseudomonadati</taxon>
        <taxon>Bacteroidota</taxon>
        <taxon>Cytophagia</taxon>
        <taxon>Cytophagales</taxon>
        <taxon>Splendidivirgaceae</taxon>
        <taxon>Splendidivirga</taxon>
    </lineage>
</organism>
<dbReference type="SUPFAM" id="SSF53448">
    <property type="entry name" value="Nucleotide-diphospho-sugar transferases"/>
    <property type="match status" value="2"/>
</dbReference>
<dbReference type="PANTHER" id="PTHR22916:SF3">
    <property type="entry name" value="UDP-GLCNAC:BETAGAL BETA-1,3-N-ACETYLGLUCOSAMINYLTRANSFERASE-LIKE PROTEIN 1"/>
    <property type="match status" value="1"/>
</dbReference>
<protein>
    <submittedName>
        <fullName evidence="2">Glycosyltransferase family 2 protein</fullName>
    </submittedName>
</protein>
<dbReference type="InterPro" id="IPR029044">
    <property type="entry name" value="Nucleotide-diphossugar_trans"/>
</dbReference>